<dbReference type="GO" id="GO:0005737">
    <property type="term" value="C:cytoplasm"/>
    <property type="evidence" value="ECO:0007669"/>
    <property type="project" value="TreeGrafter"/>
</dbReference>
<feature type="domain" description="Tyrosine specific protein phosphatases" evidence="7">
    <location>
        <begin position="75"/>
        <end position="132"/>
    </location>
</feature>
<dbReference type="InterPro" id="IPR020422">
    <property type="entry name" value="TYR_PHOSPHATASE_DUAL_dom"/>
</dbReference>
<comment type="catalytic activity">
    <reaction evidence="5">
        <text>O-phospho-L-seryl-[protein] + H2O = L-seryl-[protein] + phosphate</text>
        <dbReference type="Rhea" id="RHEA:20629"/>
        <dbReference type="Rhea" id="RHEA-COMP:9863"/>
        <dbReference type="Rhea" id="RHEA-COMP:11604"/>
        <dbReference type="ChEBI" id="CHEBI:15377"/>
        <dbReference type="ChEBI" id="CHEBI:29999"/>
        <dbReference type="ChEBI" id="CHEBI:43474"/>
        <dbReference type="ChEBI" id="CHEBI:83421"/>
        <dbReference type="EC" id="3.1.3.16"/>
    </reaction>
</comment>
<dbReference type="EMBL" id="HBKP01008581">
    <property type="protein sequence ID" value="CAE2213339.1"/>
    <property type="molecule type" value="Transcribed_RNA"/>
</dbReference>
<evidence type="ECO:0000259" key="6">
    <source>
        <dbReference type="PROSITE" id="PS50054"/>
    </source>
</evidence>
<dbReference type="GO" id="GO:0004722">
    <property type="term" value="F:protein serine/threonine phosphatase activity"/>
    <property type="evidence" value="ECO:0007669"/>
    <property type="project" value="UniProtKB-EC"/>
</dbReference>
<evidence type="ECO:0000256" key="5">
    <source>
        <dbReference type="ARBA" id="ARBA00047761"/>
    </source>
</evidence>
<feature type="domain" description="Tyrosine-protein phosphatase" evidence="6">
    <location>
        <begin position="5"/>
        <end position="154"/>
    </location>
</feature>
<evidence type="ECO:0000313" key="8">
    <source>
        <dbReference type="EMBL" id="CAE2213339.1"/>
    </source>
</evidence>
<accession>A0A7S4HYK1</accession>
<protein>
    <recommendedName>
        <fullName evidence="2">protein-tyrosine-phosphatase</fullName>
        <ecNumber evidence="2">3.1.3.48</ecNumber>
    </recommendedName>
</protein>
<dbReference type="Gene3D" id="3.90.190.10">
    <property type="entry name" value="Protein tyrosine phosphatase superfamily"/>
    <property type="match status" value="1"/>
</dbReference>
<organism evidence="8">
    <name type="scientific">Vannella robusta</name>
    <dbReference type="NCBI Taxonomy" id="1487602"/>
    <lineage>
        <taxon>Eukaryota</taxon>
        <taxon>Amoebozoa</taxon>
        <taxon>Discosea</taxon>
        <taxon>Flabellinia</taxon>
        <taxon>Vannellidae</taxon>
        <taxon>Vannella</taxon>
    </lineage>
</organism>
<evidence type="ECO:0000256" key="4">
    <source>
        <dbReference type="ARBA" id="ARBA00022912"/>
    </source>
</evidence>
<dbReference type="InterPro" id="IPR000387">
    <property type="entry name" value="Tyr_Pase_dom"/>
</dbReference>
<evidence type="ECO:0000256" key="2">
    <source>
        <dbReference type="ARBA" id="ARBA00013064"/>
    </source>
</evidence>
<evidence type="ECO:0000256" key="3">
    <source>
        <dbReference type="ARBA" id="ARBA00022801"/>
    </source>
</evidence>
<evidence type="ECO:0000259" key="7">
    <source>
        <dbReference type="PROSITE" id="PS50056"/>
    </source>
</evidence>
<dbReference type="CDD" id="cd14498">
    <property type="entry name" value="DSP"/>
    <property type="match status" value="1"/>
</dbReference>
<dbReference type="GO" id="GO:0004725">
    <property type="term" value="F:protein tyrosine phosphatase activity"/>
    <property type="evidence" value="ECO:0007669"/>
    <property type="project" value="UniProtKB-EC"/>
</dbReference>
<dbReference type="InterPro" id="IPR016130">
    <property type="entry name" value="Tyr_Pase_AS"/>
</dbReference>
<proteinExistence type="inferred from homology"/>
<dbReference type="InterPro" id="IPR000340">
    <property type="entry name" value="Dual-sp_phosphatase_cat-dom"/>
</dbReference>
<dbReference type="SMART" id="SM00195">
    <property type="entry name" value="DSPc"/>
    <property type="match status" value="1"/>
</dbReference>
<dbReference type="PROSITE" id="PS00383">
    <property type="entry name" value="TYR_PHOSPHATASE_1"/>
    <property type="match status" value="1"/>
</dbReference>
<dbReference type="InterPro" id="IPR029021">
    <property type="entry name" value="Prot-tyrosine_phosphatase-like"/>
</dbReference>
<dbReference type="PROSITE" id="PS50056">
    <property type="entry name" value="TYR_PHOSPHATASE_2"/>
    <property type="match status" value="1"/>
</dbReference>
<keyword evidence="3" id="KW-0378">Hydrolase</keyword>
<dbReference type="SUPFAM" id="SSF52799">
    <property type="entry name" value="(Phosphotyrosine protein) phosphatases II"/>
    <property type="match status" value="1"/>
</dbReference>
<comment type="similarity">
    <text evidence="1">Belongs to the protein-tyrosine phosphatase family. Non-receptor class dual specificity subfamily.</text>
</comment>
<dbReference type="EC" id="3.1.3.48" evidence="2"/>
<sequence>MEWMFPNAINCVFDGFLFQSGYMPTQDRAWLKRLKIEAIVNCASHDIPSKFADDGICYFDIQVDDCPEDSHLLQEKLEEATEFIAQQKQKKVNCLVHCAAGISRSSTVTLAYLIKYEGMSLDDAYDTLTNARRIAHPNEGFWAILQAWESQYHPEQAEKIKDSGRT</sequence>
<dbReference type="PANTHER" id="PTHR10159">
    <property type="entry name" value="DUAL SPECIFICITY PROTEIN PHOSPHATASE"/>
    <property type="match status" value="1"/>
</dbReference>
<dbReference type="Pfam" id="PF00782">
    <property type="entry name" value="DSPc"/>
    <property type="match status" value="1"/>
</dbReference>
<dbReference type="PANTHER" id="PTHR10159:SF519">
    <property type="entry name" value="DUAL SPECIFICITY PROTEIN PHOSPHATASE MPK3"/>
    <property type="match status" value="1"/>
</dbReference>
<keyword evidence="4" id="KW-0904">Protein phosphatase</keyword>
<evidence type="ECO:0000256" key="1">
    <source>
        <dbReference type="ARBA" id="ARBA00008601"/>
    </source>
</evidence>
<dbReference type="GO" id="GO:0043409">
    <property type="term" value="P:negative regulation of MAPK cascade"/>
    <property type="evidence" value="ECO:0007669"/>
    <property type="project" value="TreeGrafter"/>
</dbReference>
<dbReference type="PROSITE" id="PS50054">
    <property type="entry name" value="TYR_PHOSPHATASE_DUAL"/>
    <property type="match status" value="1"/>
</dbReference>
<name>A0A7S4HYK1_9EUKA</name>
<reference evidence="8" key="1">
    <citation type="submission" date="2021-01" db="EMBL/GenBank/DDBJ databases">
        <authorList>
            <person name="Corre E."/>
            <person name="Pelletier E."/>
            <person name="Niang G."/>
            <person name="Scheremetjew M."/>
            <person name="Finn R."/>
            <person name="Kale V."/>
            <person name="Holt S."/>
            <person name="Cochrane G."/>
            <person name="Meng A."/>
            <person name="Brown T."/>
            <person name="Cohen L."/>
        </authorList>
    </citation>
    <scope>NUCLEOTIDE SEQUENCE</scope>
    <source>
        <strain evidence="8">DIVA3 518/3/11/1/6</strain>
    </source>
</reference>
<gene>
    <name evidence="8" type="ORF">VSP0166_LOCUS6107</name>
</gene>
<dbReference type="AlphaFoldDB" id="A0A7S4HYK1"/>